<gene>
    <name evidence="1" type="ORF">MAUB_32290</name>
</gene>
<reference evidence="1 2" key="1">
    <citation type="journal article" date="2019" name="Emerg. Microbes Infect.">
        <title>Comprehensive subspecies identification of 175 nontuberculous mycobacteria species based on 7547 genomic profiles.</title>
        <authorList>
            <person name="Matsumoto Y."/>
            <person name="Kinjo T."/>
            <person name="Motooka D."/>
            <person name="Nabeya D."/>
            <person name="Jung N."/>
            <person name="Uechi K."/>
            <person name="Horii T."/>
            <person name="Iida T."/>
            <person name="Fujita J."/>
            <person name="Nakamura S."/>
        </authorList>
    </citation>
    <scope>NUCLEOTIDE SEQUENCE [LARGE SCALE GENOMIC DNA]</scope>
    <source>
        <strain evidence="1 2">JCM 15296</strain>
    </source>
</reference>
<evidence type="ECO:0000313" key="1">
    <source>
        <dbReference type="EMBL" id="BBX85356.1"/>
    </source>
</evidence>
<name>A0ABM7IFE7_9MYCO</name>
<sequence>MTLLDEVVSAYGGRDRWDQLTSITIHQNIGGTLWTRKGVDGILDGATVEIEPRHQRTWHRPLPTAGFRSSYSPELIRLETDDETAAVIEELRSPRESFVGHTAETPWTTLQLAYFAGFAMWTYLSEPYSLTLPGVHTEELGPWREDGHTWRRLGIHFPDYIATQSSEQTVYIDADGLIQRRDYTAELLGSSLTAHYSTGHQEFDGIVIATKRAAYRRGCDNATVSGSEPIVTIDIDNVVVK</sequence>
<dbReference type="EMBL" id="AP022577">
    <property type="protein sequence ID" value="BBX85356.1"/>
    <property type="molecule type" value="Genomic_DNA"/>
</dbReference>
<organism evidence="1 2">
    <name type="scientific">Mycolicibacterium aubagnense</name>
    <dbReference type="NCBI Taxonomy" id="319707"/>
    <lineage>
        <taxon>Bacteria</taxon>
        <taxon>Bacillati</taxon>
        <taxon>Actinomycetota</taxon>
        <taxon>Actinomycetes</taxon>
        <taxon>Mycobacteriales</taxon>
        <taxon>Mycobacteriaceae</taxon>
        <taxon>Mycolicibacterium</taxon>
    </lineage>
</organism>
<dbReference type="Proteomes" id="UP000465609">
    <property type="component" value="Chromosome"/>
</dbReference>
<dbReference type="RefSeq" id="WP_138233218.1">
    <property type="nucleotide sequence ID" value="NZ_AP022577.1"/>
</dbReference>
<proteinExistence type="predicted"/>
<accession>A0ABM7IFE7</accession>
<keyword evidence="2" id="KW-1185">Reference proteome</keyword>
<protein>
    <submittedName>
        <fullName evidence="1">Uncharacterized protein</fullName>
    </submittedName>
</protein>
<evidence type="ECO:0000313" key="2">
    <source>
        <dbReference type="Proteomes" id="UP000465609"/>
    </source>
</evidence>